<keyword evidence="2" id="KW-0677">Repeat</keyword>
<evidence type="ECO:0000256" key="5">
    <source>
        <dbReference type="PROSITE-ProRule" id="PRU01201"/>
    </source>
</evidence>
<feature type="repeat" description="CSPG" evidence="5">
    <location>
        <begin position="276"/>
        <end position="372"/>
    </location>
</feature>
<reference evidence="7" key="1">
    <citation type="submission" date="2022-03" db="EMBL/GenBank/DDBJ databases">
        <authorList>
            <person name="Lindestad O."/>
        </authorList>
    </citation>
    <scope>NUCLEOTIDE SEQUENCE</scope>
</reference>
<dbReference type="PANTHER" id="PTHR45739">
    <property type="entry name" value="MATRIX PROTEIN, PUTATIVE-RELATED"/>
    <property type="match status" value="1"/>
</dbReference>
<feature type="domain" description="Laminin G" evidence="6">
    <location>
        <begin position="1"/>
        <end position="80"/>
    </location>
</feature>
<evidence type="ECO:0000256" key="2">
    <source>
        <dbReference type="ARBA" id="ARBA00022737"/>
    </source>
</evidence>
<feature type="repeat" description="CSPG" evidence="5">
    <location>
        <begin position="135"/>
        <end position="243"/>
    </location>
</feature>
<dbReference type="EMBL" id="CAKXAJ010025883">
    <property type="protein sequence ID" value="CAH2244982.1"/>
    <property type="molecule type" value="Genomic_DNA"/>
</dbReference>
<evidence type="ECO:0000313" key="8">
    <source>
        <dbReference type="Proteomes" id="UP000838756"/>
    </source>
</evidence>
<organism evidence="7 8">
    <name type="scientific">Pararge aegeria aegeria</name>
    <dbReference type="NCBI Taxonomy" id="348720"/>
    <lineage>
        <taxon>Eukaryota</taxon>
        <taxon>Metazoa</taxon>
        <taxon>Ecdysozoa</taxon>
        <taxon>Arthropoda</taxon>
        <taxon>Hexapoda</taxon>
        <taxon>Insecta</taxon>
        <taxon>Pterygota</taxon>
        <taxon>Neoptera</taxon>
        <taxon>Endopterygota</taxon>
        <taxon>Lepidoptera</taxon>
        <taxon>Glossata</taxon>
        <taxon>Ditrysia</taxon>
        <taxon>Papilionoidea</taxon>
        <taxon>Nymphalidae</taxon>
        <taxon>Satyrinae</taxon>
        <taxon>Satyrini</taxon>
        <taxon>Parargina</taxon>
        <taxon>Pararge</taxon>
    </lineage>
</organism>
<evidence type="ECO:0000313" key="7">
    <source>
        <dbReference type="EMBL" id="CAH2244982.1"/>
    </source>
</evidence>
<dbReference type="Pfam" id="PF16184">
    <property type="entry name" value="Cadherin_3"/>
    <property type="match status" value="2"/>
</dbReference>
<accession>A0A8S4S4P1</accession>
<dbReference type="GO" id="GO:0009653">
    <property type="term" value="P:anatomical structure morphogenesis"/>
    <property type="evidence" value="ECO:0007669"/>
    <property type="project" value="TreeGrafter"/>
</dbReference>
<comment type="caution">
    <text evidence="4">Lacks conserved residue(s) required for the propagation of feature annotation.</text>
</comment>
<name>A0A8S4S4P1_9NEOP</name>
<dbReference type="Proteomes" id="UP000838756">
    <property type="component" value="Unassembled WGS sequence"/>
</dbReference>
<dbReference type="InterPro" id="IPR013320">
    <property type="entry name" value="ConA-like_dom_sf"/>
</dbReference>
<dbReference type="InterPro" id="IPR001791">
    <property type="entry name" value="Laminin_G"/>
</dbReference>
<protein>
    <submittedName>
        <fullName evidence="7">Jg999 protein</fullName>
    </submittedName>
</protein>
<dbReference type="SUPFAM" id="SSF49899">
    <property type="entry name" value="Concanavalin A-like lectins/glucanases"/>
    <property type="match status" value="1"/>
</dbReference>
<dbReference type="PANTHER" id="PTHR45739:SF12">
    <property type="entry name" value="CHONDROITIN SULFATE PROTEOGLYCAN 4-LIKE ISOFORM X2"/>
    <property type="match status" value="1"/>
</dbReference>
<dbReference type="PROSITE" id="PS51854">
    <property type="entry name" value="CSPG"/>
    <property type="match status" value="2"/>
</dbReference>
<dbReference type="InterPro" id="IPR039005">
    <property type="entry name" value="CSPG_rpt"/>
</dbReference>
<evidence type="ECO:0000259" key="6">
    <source>
        <dbReference type="PROSITE" id="PS50025"/>
    </source>
</evidence>
<gene>
    <name evidence="7" type="primary">jg999</name>
    <name evidence="7" type="ORF">PAEG_LOCUS20877</name>
</gene>
<keyword evidence="3" id="KW-0325">Glycoprotein</keyword>
<dbReference type="PROSITE" id="PS50025">
    <property type="entry name" value="LAM_G_DOMAIN"/>
    <property type="match status" value="1"/>
</dbReference>
<keyword evidence="1" id="KW-0732">Signal</keyword>
<dbReference type="AlphaFoldDB" id="A0A8S4S4P1"/>
<sequence length="429" mass="47383">LSIDNIAMSTRIESGGTRYLDLWDSFYLGGIESEKRQKAFSKGIKAADSSIMGCIRPIEVDDKIIGLPNAVVTYGVSPRCVWWYPCHAGPSPPCVSRATCEQHGVDHFTCKCDTDLCINPDYAEKYKVFSKSSSELELVALYPLTVQEGGVAVITTQNIDVVLDHHKYGVRPSGVLLHVAQSPQHGRIAVDLSLQRNLPQYTNYIEGEKSKQFFTLMDLSRDKVRYVHDGSENHQDAIVVEMELIPETKFTLPSYLQGRNTFVLHVNVTPVNDPPVLNLLPGKVLRLTQGTRKIITSDILKAEDPDTPPEDLLYTVLHGKNEANSGHIEMSGQPVDSFTQQDIDAGVISYVHGTNSDKQLNKTSLRLTLQVSDGIETSGPGVLRISVVPLQVRLVNNTGLFLVHNSYALITSENLTFATNADETNVHVK</sequence>
<keyword evidence="8" id="KW-1185">Reference proteome</keyword>
<evidence type="ECO:0000256" key="4">
    <source>
        <dbReference type="PROSITE-ProRule" id="PRU00122"/>
    </source>
</evidence>
<evidence type="ECO:0000256" key="3">
    <source>
        <dbReference type="ARBA" id="ARBA00023180"/>
    </source>
</evidence>
<feature type="non-terminal residue" evidence="7">
    <location>
        <position position="1"/>
    </location>
</feature>
<comment type="caution">
    <text evidence="7">The sequence shown here is derived from an EMBL/GenBank/DDBJ whole genome shotgun (WGS) entry which is preliminary data.</text>
</comment>
<dbReference type="OrthoDB" id="430044at2759"/>
<dbReference type="Gene3D" id="2.60.120.200">
    <property type="match status" value="1"/>
</dbReference>
<evidence type="ECO:0000256" key="1">
    <source>
        <dbReference type="ARBA" id="ARBA00022729"/>
    </source>
</evidence>
<dbReference type="InterPro" id="IPR051561">
    <property type="entry name" value="FRAS1_ECM"/>
</dbReference>
<proteinExistence type="predicted"/>